<dbReference type="PANTHER" id="PTHR11895:SF7">
    <property type="entry name" value="GLUTAMYL-TRNA(GLN) AMIDOTRANSFERASE SUBUNIT A, MITOCHONDRIAL"/>
    <property type="match status" value="1"/>
</dbReference>
<dbReference type="InterPro" id="IPR036928">
    <property type="entry name" value="AS_sf"/>
</dbReference>
<evidence type="ECO:0000256" key="1">
    <source>
        <dbReference type="ARBA" id="ARBA00003871"/>
    </source>
</evidence>
<feature type="domain" description="Amidase" evidence="4">
    <location>
        <begin position="36"/>
        <end position="457"/>
    </location>
</feature>
<reference evidence="5 6" key="1">
    <citation type="submission" date="2020-08" db="EMBL/GenBank/DDBJ databases">
        <title>Genomic Encyclopedia of Type Strains, Phase IV (KMG-IV): sequencing the most valuable type-strain genomes for metagenomic binning, comparative biology and taxonomic classification.</title>
        <authorList>
            <person name="Goeker M."/>
        </authorList>
    </citation>
    <scope>NUCLEOTIDE SEQUENCE [LARGE SCALE GENOMIC DNA]</scope>
    <source>
        <strain evidence="5 6">DSM 5895</strain>
    </source>
</reference>
<accession>A0A839ZF69</accession>
<comment type="caution">
    <text evidence="5">The sequence shown here is derived from an EMBL/GenBank/DDBJ whole genome shotgun (WGS) entry which is preliminary data.</text>
</comment>
<keyword evidence="5" id="KW-0378">Hydrolase</keyword>
<comment type="similarity">
    <text evidence="2">Belongs to the amidase family.</text>
</comment>
<dbReference type="PANTHER" id="PTHR11895">
    <property type="entry name" value="TRANSAMIDASE"/>
    <property type="match status" value="1"/>
</dbReference>
<keyword evidence="6" id="KW-1185">Reference proteome</keyword>
<dbReference type="Gene3D" id="3.90.1300.10">
    <property type="entry name" value="Amidase signature (AS) domain"/>
    <property type="match status" value="1"/>
</dbReference>
<evidence type="ECO:0000313" key="6">
    <source>
        <dbReference type="Proteomes" id="UP000533469"/>
    </source>
</evidence>
<dbReference type="Proteomes" id="UP000533469">
    <property type="component" value="Unassembled WGS sequence"/>
</dbReference>
<organism evidence="5 6">
    <name type="scientific">Ancylobacter tetraedralis</name>
    <dbReference type="NCBI Taxonomy" id="217068"/>
    <lineage>
        <taxon>Bacteria</taxon>
        <taxon>Pseudomonadati</taxon>
        <taxon>Pseudomonadota</taxon>
        <taxon>Alphaproteobacteria</taxon>
        <taxon>Hyphomicrobiales</taxon>
        <taxon>Xanthobacteraceae</taxon>
        <taxon>Ancylobacter</taxon>
    </lineage>
</organism>
<dbReference type="InterPro" id="IPR020556">
    <property type="entry name" value="Amidase_CS"/>
</dbReference>
<comment type="function">
    <text evidence="1">Hydrolyzes indole-3-acetamide (IAM) into indole-3-acetic acid (IAA).</text>
</comment>
<dbReference type="PROSITE" id="PS00571">
    <property type="entry name" value="AMIDASES"/>
    <property type="match status" value="1"/>
</dbReference>
<name>A0A839ZF69_9HYPH</name>
<dbReference type="SUPFAM" id="SSF75304">
    <property type="entry name" value="Amidase signature (AS) enzymes"/>
    <property type="match status" value="1"/>
</dbReference>
<dbReference type="EMBL" id="JACICD010000010">
    <property type="protein sequence ID" value="MBB3773419.1"/>
    <property type="molecule type" value="Genomic_DNA"/>
</dbReference>
<dbReference type="Pfam" id="PF01425">
    <property type="entry name" value="Amidase"/>
    <property type="match status" value="1"/>
</dbReference>
<evidence type="ECO:0000256" key="2">
    <source>
        <dbReference type="ARBA" id="ARBA00009199"/>
    </source>
</evidence>
<evidence type="ECO:0000256" key="3">
    <source>
        <dbReference type="ARBA" id="ARBA00021874"/>
    </source>
</evidence>
<dbReference type="AlphaFoldDB" id="A0A839ZF69"/>
<dbReference type="GO" id="GO:0016787">
    <property type="term" value="F:hydrolase activity"/>
    <property type="evidence" value="ECO:0007669"/>
    <property type="project" value="UniProtKB-KW"/>
</dbReference>
<gene>
    <name evidence="5" type="ORF">FHS55_004054</name>
</gene>
<dbReference type="InterPro" id="IPR000120">
    <property type="entry name" value="Amidase"/>
</dbReference>
<protein>
    <recommendedName>
        <fullName evidence="3">Indoleacetamide hydrolase</fullName>
    </recommendedName>
</protein>
<evidence type="ECO:0000259" key="4">
    <source>
        <dbReference type="Pfam" id="PF01425"/>
    </source>
</evidence>
<proteinExistence type="inferred from homology"/>
<evidence type="ECO:0000313" key="5">
    <source>
        <dbReference type="EMBL" id="MBB3773419.1"/>
    </source>
</evidence>
<dbReference type="RefSeq" id="WP_183191557.1">
    <property type="nucleotide sequence ID" value="NZ_JACICD010000010.1"/>
</dbReference>
<sequence length="491" mass="51740">MHEQDFVAQDGLALARLLEAGQVTASELMDCAIGLAEQVHRRLNILCYPRFDAAREAAAGARPHGTFGALPFLLKDTGLASTALQGSVGSRLFAGMRSSVDAHLTTRFLAAGFLPFARTTVPEFCMAPTTEAVQNGGPTRNPWDPELSAGGSSGGAAVAVATGVVPIAHGSDGGGSIRIPASCCGVFGLKPSRGLVPFGPQRGEGWAGLASDGVLSRTVRDTAAALDAIAGMDLGAPYAAPPRPASYLAELPRPFDRPLRIARWSSAFDDIALAPECLAAVDAATRALDDLGHEVIEAPLPDLGFARFLDAMIDIMAASVTLTVNGYLRAHPEIDPAQALEPAIFDALEQGKRISAETYGLAINRFHSIGRKLAIYLSDYDFILTPTLTQLPARLGEISMADDFRSFRRKVGRYTTFLAIINASGQPAASVPLHWTASGIPVGIQLVGRFGDESGVLRLSAQLESLAPWVGRLPARAGGVARNEDIDVLVR</sequence>
<dbReference type="InterPro" id="IPR023631">
    <property type="entry name" value="Amidase_dom"/>
</dbReference>